<gene>
    <name evidence="1" type="ORF">GTW23_03940</name>
</gene>
<evidence type="ECO:0000313" key="1">
    <source>
        <dbReference type="EMBL" id="MCO6407315.1"/>
    </source>
</evidence>
<dbReference type="Proteomes" id="UP001320715">
    <property type="component" value="Unassembled WGS sequence"/>
</dbReference>
<dbReference type="EMBL" id="JAAAML010000001">
    <property type="protein sequence ID" value="MCO6407315.1"/>
    <property type="molecule type" value="Genomic_DNA"/>
</dbReference>
<sequence length="129" mass="14279">MTFLTSNQTILVLTALTTFSRPGAVNRFFEQSERFGTEFGSAEEWVQAYDSDLDNIEAVYRLDLDMASAPVNVSESVAVAWLELHPYAKPADFPPVVENSAAARPSRLVLDRDGAADLANDLDRERRVA</sequence>
<organism evidence="1 2">
    <name type="scientific">Hoeflea alexandrii</name>
    <dbReference type="NCBI Taxonomy" id="288436"/>
    <lineage>
        <taxon>Bacteria</taxon>
        <taxon>Pseudomonadati</taxon>
        <taxon>Pseudomonadota</taxon>
        <taxon>Alphaproteobacteria</taxon>
        <taxon>Hyphomicrobiales</taxon>
        <taxon>Rhizobiaceae</taxon>
        <taxon>Hoeflea</taxon>
    </lineage>
</organism>
<evidence type="ECO:0000313" key="2">
    <source>
        <dbReference type="Proteomes" id="UP001320715"/>
    </source>
</evidence>
<name>A0ABT1CP04_9HYPH</name>
<reference evidence="1 2" key="1">
    <citation type="submission" date="2020-01" db="EMBL/GenBank/DDBJ databases">
        <title>Genomes of bacteria type strains.</title>
        <authorList>
            <person name="Chen J."/>
            <person name="Zhu S."/>
            <person name="Yang J."/>
        </authorList>
    </citation>
    <scope>NUCLEOTIDE SEQUENCE [LARGE SCALE GENOMIC DNA]</scope>
    <source>
        <strain evidence="1 2">DSM 16655</strain>
    </source>
</reference>
<dbReference type="RefSeq" id="WP_252914699.1">
    <property type="nucleotide sequence ID" value="NZ_JAAAML010000001.1"/>
</dbReference>
<accession>A0ABT1CP04</accession>
<keyword evidence="2" id="KW-1185">Reference proteome</keyword>
<proteinExistence type="predicted"/>
<protein>
    <submittedName>
        <fullName evidence="1">Uncharacterized protein</fullName>
    </submittedName>
</protein>
<comment type="caution">
    <text evidence="1">The sequence shown here is derived from an EMBL/GenBank/DDBJ whole genome shotgun (WGS) entry which is preliminary data.</text>
</comment>